<dbReference type="RefSeq" id="WP_014440423.1">
    <property type="nucleotide sequence ID" value="NC_017093.1"/>
</dbReference>
<evidence type="ECO:0000256" key="1">
    <source>
        <dbReference type="SAM" id="MobiDB-lite"/>
    </source>
</evidence>
<gene>
    <name evidence="3" type="ordered locus">AMIS_3030</name>
</gene>
<feature type="transmembrane region" description="Helical" evidence="2">
    <location>
        <begin position="41"/>
        <end position="59"/>
    </location>
</feature>
<feature type="compositionally biased region" description="Low complexity" evidence="1">
    <location>
        <begin position="515"/>
        <end position="526"/>
    </location>
</feature>
<feature type="region of interest" description="Disordered" evidence="1">
    <location>
        <begin position="488"/>
        <end position="533"/>
    </location>
</feature>
<dbReference type="PATRIC" id="fig|512565.3.peg.303"/>
<dbReference type="eggNOG" id="ENOG50335W2">
    <property type="taxonomic scope" value="Bacteria"/>
</dbReference>
<organism evidence="3 4">
    <name type="scientific">Actinoplanes missouriensis (strain ATCC 14538 / DSM 43046 / CBS 188.64 / JCM 3121 / NBRC 102363 / NCIMB 12654 / NRRL B-3342 / UNCC 431)</name>
    <dbReference type="NCBI Taxonomy" id="512565"/>
    <lineage>
        <taxon>Bacteria</taxon>
        <taxon>Bacillati</taxon>
        <taxon>Actinomycetota</taxon>
        <taxon>Actinomycetes</taxon>
        <taxon>Micromonosporales</taxon>
        <taxon>Micromonosporaceae</taxon>
        <taxon>Actinoplanes</taxon>
    </lineage>
</organism>
<feature type="transmembrane region" description="Helical" evidence="2">
    <location>
        <begin position="12"/>
        <end position="35"/>
    </location>
</feature>
<keyword evidence="2" id="KW-0472">Membrane</keyword>
<protein>
    <recommendedName>
        <fullName evidence="5">Type VII secretion protein EccE</fullName>
    </recommendedName>
</protein>
<dbReference type="AlphaFoldDB" id="I0GXN6"/>
<dbReference type="OrthoDB" id="5189601at2"/>
<dbReference type="EMBL" id="AP012319">
    <property type="protein sequence ID" value="BAL85523.1"/>
    <property type="molecule type" value="Genomic_DNA"/>
</dbReference>
<feature type="region of interest" description="Disordered" evidence="1">
    <location>
        <begin position="341"/>
        <end position="378"/>
    </location>
</feature>
<name>I0GXN6_ACTM4</name>
<evidence type="ECO:0000256" key="2">
    <source>
        <dbReference type="SAM" id="Phobius"/>
    </source>
</evidence>
<keyword evidence="2" id="KW-0812">Transmembrane</keyword>
<evidence type="ECO:0008006" key="5">
    <source>
        <dbReference type="Google" id="ProtNLM"/>
    </source>
</evidence>
<dbReference type="KEGG" id="ams:AMIS_3030"/>
<dbReference type="HOGENOM" id="CLU_017429_0_0_11"/>
<evidence type="ECO:0000313" key="4">
    <source>
        <dbReference type="Proteomes" id="UP000007882"/>
    </source>
</evidence>
<sequence length="630" mass="66255">MTVSLSVGSGRAFRVHLHQLVSTQAAAVLILLGVLDGDLSVVLAAAGAAGLLAMTWVRVRDRWAFQWLALLAHFATRRRTARLSNPSAILALTAPGTRLIRADLSGRPAAIISDDLGLTMLVELGTLPRLATLEITPPVRLQLVLTGAPAPVARAGPAAVSYRALGRDGPLAQHRAILAIRVPRQRDEPDEELRHAATAATRAMLRKLGTSAAGPLDETATVRVIADLACIEPETVLRESWTGLTAGGLAQAVFRCDPEPGAGLSARLLARLLHLPATTTTLALTVDPGPAATLLIRITAPGMPALETAARSLRRLLASERMTAHRYDGDHLPALTATLPLSTPLPAPRPGAAGLLPPQQNGPGLPRHPHHQDDPVLPRIPPEPNDPVLPRLPHGLMLGRNRQGRPVLIQPFRPGPTHLVLVGTGRCAQLIIFRALALGARVLVSTARPEAWAPLLRGLAGDESLTLHPPGLDTVPPGSQLTPVLLVRDDRPTTPPAGQQSSDEAGPEPGDEAAGGHSTTGTAAVASQASSRPWTTTMTVLAHPDADLAASADLLLLQPLTPDEAALLGTALDLGETAGLLSRMRPGMLAVVTQRAVRWAALTPTSVEKVLIGQPVRTIETQRNTRQVPL</sequence>
<evidence type="ECO:0000313" key="3">
    <source>
        <dbReference type="EMBL" id="BAL85523.1"/>
    </source>
</evidence>
<feature type="compositionally biased region" description="Low complexity" evidence="1">
    <location>
        <begin position="350"/>
        <end position="365"/>
    </location>
</feature>
<accession>I0GXN6</accession>
<dbReference type="Proteomes" id="UP000007882">
    <property type="component" value="Chromosome"/>
</dbReference>
<keyword evidence="2" id="KW-1133">Transmembrane helix</keyword>
<proteinExistence type="predicted"/>
<dbReference type="STRING" id="512565.AMIS_3030"/>
<keyword evidence="4" id="KW-1185">Reference proteome</keyword>
<reference evidence="3 4" key="1">
    <citation type="submission" date="2012-02" db="EMBL/GenBank/DDBJ databases">
        <title>Complete genome sequence of Actinoplanes missouriensis 431 (= NBRC 102363).</title>
        <authorList>
            <person name="Ohnishi Y."/>
            <person name="Ishikawa J."/>
            <person name="Sekine M."/>
            <person name="Hosoyama A."/>
            <person name="Harada T."/>
            <person name="Narita H."/>
            <person name="Hata T."/>
            <person name="Konno Y."/>
            <person name="Tutikane K."/>
            <person name="Fujita N."/>
            <person name="Horinouchi S."/>
            <person name="Hayakawa M."/>
        </authorList>
    </citation>
    <scope>NUCLEOTIDE SEQUENCE [LARGE SCALE GENOMIC DNA]</scope>
    <source>
        <strain evidence="4">ATCC 14538 / DSM 43046 / CBS 188.64 / JCM 3121 / NBRC 102363 / NCIMB 12654 / NRRL B-3342 / UNCC 431</strain>
    </source>
</reference>